<sequence>MEGPKPKVAYYILSKVSQDAVRDFQQLLLELRDAWMISVIQSSNNQASLSNNMGYSSDITLLEEEVLEGQTFPLTAKLLIHPEDSVTFNAIRRVLWFSRTDYKLFSQNYGCFIPKDPELIVEEIGEQNKETNKSLARFNLKPVFFYQKTKHYYAVTRTGSVAIINPYLLGFIYKKEIPEQELEELSFIVAPNLKMFSGMFEKKLVPTKFYEYYHKDLKIINESYFDIKNHKDKKVFIKPLIFEFDQESFEFYTYAGDSSSSLLFMDKIRPGEDLNKAILRILREELKIADDYIAAHVIEYVEFDRDKEGVITPRLIVEVYVGKIKNKDWAKKMSQTSWRSLDGSFASPTN</sequence>
<dbReference type="EMBL" id="MGHD01000003">
    <property type="protein sequence ID" value="OGM60723.1"/>
    <property type="molecule type" value="Genomic_DNA"/>
</dbReference>
<accession>A0A1F8B9L0</accession>
<evidence type="ECO:0000313" key="2">
    <source>
        <dbReference type="Proteomes" id="UP000176404"/>
    </source>
</evidence>
<dbReference type="AlphaFoldDB" id="A0A1F8B9L0"/>
<gene>
    <name evidence="1" type="ORF">A2892_01625</name>
</gene>
<protein>
    <submittedName>
        <fullName evidence="1">Uncharacterized protein</fullName>
    </submittedName>
</protein>
<dbReference type="STRING" id="1802517.A2892_01625"/>
<comment type="caution">
    <text evidence="1">The sequence shown here is derived from an EMBL/GenBank/DDBJ whole genome shotgun (WGS) entry which is preliminary data.</text>
</comment>
<reference evidence="1 2" key="1">
    <citation type="journal article" date="2016" name="Nat. Commun.">
        <title>Thousands of microbial genomes shed light on interconnected biogeochemical processes in an aquifer system.</title>
        <authorList>
            <person name="Anantharaman K."/>
            <person name="Brown C.T."/>
            <person name="Hug L.A."/>
            <person name="Sharon I."/>
            <person name="Castelle C.J."/>
            <person name="Probst A.J."/>
            <person name="Thomas B.C."/>
            <person name="Singh A."/>
            <person name="Wilkins M.J."/>
            <person name="Karaoz U."/>
            <person name="Brodie E.L."/>
            <person name="Williams K.H."/>
            <person name="Hubbard S.S."/>
            <person name="Banfield J.F."/>
        </authorList>
    </citation>
    <scope>NUCLEOTIDE SEQUENCE [LARGE SCALE GENOMIC DNA]</scope>
</reference>
<organism evidence="1 2">
    <name type="scientific">Candidatus Woesebacteria bacterium RIFCSPLOWO2_01_FULL_39_10b</name>
    <dbReference type="NCBI Taxonomy" id="1802517"/>
    <lineage>
        <taxon>Bacteria</taxon>
        <taxon>Candidatus Woeseibacteriota</taxon>
    </lineage>
</organism>
<name>A0A1F8B9L0_9BACT</name>
<evidence type="ECO:0000313" key="1">
    <source>
        <dbReference type="EMBL" id="OGM60723.1"/>
    </source>
</evidence>
<proteinExistence type="predicted"/>
<dbReference type="Proteomes" id="UP000176404">
    <property type="component" value="Unassembled WGS sequence"/>
</dbReference>